<reference evidence="2" key="1">
    <citation type="submission" date="2016-10" db="EMBL/GenBank/DDBJ databases">
        <authorList>
            <person name="Varghese N."/>
            <person name="Submissions S."/>
        </authorList>
    </citation>
    <scope>NUCLEOTIDE SEQUENCE [LARGE SCALE GENOMIC DNA]</scope>
    <source>
        <strain evidence="2">DSM 18130</strain>
    </source>
</reference>
<proteinExistence type="predicted"/>
<dbReference type="AlphaFoldDB" id="A0A1I0SUR5"/>
<dbReference type="OrthoDB" id="9766256at2"/>
<dbReference type="RefSeq" id="WP_159435203.1">
    <property type="nucleotide sequence ID" value="NZ_FOJM01000003.1"/>
</dbReference>
<dbReference type="InterPro" id="IPR011990">
    <property type="entry name" value="TPR-like_helical_dom_sf"/>
</dbReference>
<name>A0A1I0SUR5_9SPHI</name>
<gene>
    <name evidence="1" type="ORF">SAMN04488511_103303</name>
</gene>
<accession>A0A1I0SUR5</accession>
<sequence length="496" mass="53933">MKNIKRYIYMAIGVSILASGCNKFREFGDTNVDQTRVAKAATKALLTYALQKSQVNGATNTNATTTLSSTGAIFGQHISEGPYLTVSPFNDAGSTLNPSYYSFYSEVLKNLNQVITFAKAGAPEADAAANGSLNNQIAVARIMKAYVFWKVTDRWGDVPYTEALNSNNITPKFSKQEDIYKDLFKELKEAVAQMDGGAGPTGDIMFGGDMASWKKFAATQRLLMALRLSKVYPNAGDFAATEFASAVAASPLTASETLTYKFLSGDPNNYNPWYNNYSISNRNDFAISKTLVNIMKNNGTGTDPRLPVYGEVLAGNQVIGLEFGTQVQTNIPNSYSRIGSTLRGAGSPAYIFTGAQVQFALAEAAKRGWISGGDVSAATYYNAGIDASLAQYGVTDPTFKTVTGILYNPTTALQQIGTQRWIALYLDGWEAWSEFRRTGFPALVPGPNSQNGTVIPRRVGYPTADQTTNRDNYNAAIAQQGWTNNSINNRVWWDKP</sequence>
<dbReference type="EMBL" id="FOJM01000003">
    <property type="protein sequence ID" value="SFA43278.1"/>
    <property type="molecule type" value="Genomic_DNA"/>
</dbReference>
<dbReference type="SUPFAM" id="SSF48452">
    <property type="entry name" value="TPR-like"/>
    <property type="match status" value="1"/>
</dbReference>
<dbReference type="PROSITE" id="PS51257">
    <property type="entry name" value="PROKAR_LIPOPROTEIN"/>
    <property type="match status" value="1"/>
</dbReference>
<dbReference type="InterPro" id="IPR041662">
    <property type="entry name" value="SusD-like_2"/>
</dbReference>
<protein>
    <submittedName>
        <fullName evidence="1">Starch-binding associating with outer membrane</fullName>
    </submittedName>
</protein>
<evidence type="ECO:0000313" key="1">
    <source>
        <dbReference type="EMBL" id="SFA43278.1"/>
    </source>
</evidence>
<organism evidence="1 2">
    <name type="scientific">Pedobacter suwonensis</name>
    <dbReference type="NCBI Taxonomy" id="332999"/>
    <lineage>
        <taxon>Bacteria</taxon>
        <taxon>Pseudomonadati</taxon>
        <taxon>Bacteroidota</taxon>
        <taxon>Sphingobacteriia</taxon>
        <taxon>Sphingobacteriales</taxon>
        <taxon>Sphingobacteriaceae</taxon>
        <taxon>Pedobacter</taxon>
    </lineage>
</organism>
<keyword evidence="2" id="KW-1185">Reference proteome</keyword>
<dbReference type="Proteomes" id="UP000198836">
    <property type="component" value="Unassembled WGS sequence"/>
</dbReference>
<dbReference type="STRING" id="332999.SAMN04488511_103303"/>
<dbReference type="Pfam" id="PF12771">
    <property type="entry name" value="SusD-like_2"/>
    <property type="match status" value="1"/>
</dbReference>
<evidence type="ECO:0000313" key="2">
    <source>
        <dbReference type="Proteomes" id="UP000198836"/>
    </source>
</evidence>
<dbReference type="Gene3D" id="1.25.40.390">
    <property type="match status" value="1"/>
</dbReference>